<proteinExistence type="predicted"/>
<sequence length="218" mass="22669">MGKGVSGNVLFLILIAVVLFAALSFAVSRSMQGGSTSIENEQAQIDQAVVDNYTAALNVGKMRLEMAGCSSIDYKPPAEQVAGDKSCHMFHPDGANVSYQNFSDTCPDEDLLSGLAIGGRCGTLIYAGTSGGNRLYTSAADQGQIAWNNGTSNWTMAGATSPSDGVANTDTLVALSDAGAPYQAAAACRGLGPEWYLPARDELNGWCQNNLACRRAGG</sequence>
<evidence type="ECO:0008006" key="3">
    <source>
        <dbReference type="Google" id="ProtNLM"/>
    </source>
</evidence>
<comment type="caution">
    <text evidence="1">The sequence shown here is derived from an EMBL/GenBank/DDBJ whole genome shotgun (WGS) entry which is preliminary data.</text>
</comment>
<evidence type="ECO:0000313" key="2">
    <source>
        <dbReference type="Proteomes" id="UP001597108"/>
    </source>
</evidence>
<name>A0ABW3IQV1_9RHOB</name>
<protein>
    <recommendedName>
        <fullName evidence="3">DUF1566 domain-containing protein</fullName>
    </recommendedName>
</protein>
<dbReference type="Proteomes" id="UP001597108">
    <property type="component" value="Unassembled WGS sequence"/>
</dbReference>
<dbReference type="EMBL" id="JBHTJT010000017">
    <property type="protein sequence ID" value="MFD0980326.1"/>
    <property type="molecule type" value="Genomic_DNA"/>
</dbReference>
<keyword evidence="2" id="KW-1185">Reference proteome</keyword>
<reference evidence="2" key="1">
    <citation type="journal article" date="2019" name="Int. J. Syst. Evol. Microbiol.">
        <title>The Global Catalogue of Microorganisms (GCM) 10K type strain sequencing project: providing services to taxonomists for standard genome sequencing and annotation.</title>
        <authorList>
            <consortium name="The Broad Institute Genomics Platform"/>
            <consortium name="The Broad Institute Genome Sequencing Center for Infectious Disease"/>
            <person name="Wu L."/>
            <person name="Ma J."/>
        </authorList>
    </citation>
    <scope>NUCLEOTIDE SEQUENCE [LARGE SCALE GENOMIC DNA]</scope>
    <source>
        <strain evidence="2">CCUG 60524</strain>
    </source>
</reference>
<accession>A0ABW3IQV1</accession>
<organism evidence="1 2">
    <name type="scientific">Tropicimonas aquimaris</name>
    <dbReference type="NCBI Taxonomy" id="914152"/>
    <lineage>
        <taxon>Bacteria</taxon>
        <taxon>Pseudomonadati</taxon>
        <taxon>Pseudomonadota</taxon>
        <taxon>Alphaproteobacteria</taxon>
        <taxon>Rhodobacterales</taxon>
        <taxon>Roseobacteraceae</taxon>
        <taxon>Tropicimonas</taxon>
    </lineage>
</organism>
<gene>
    <name evidence="1" type="ORF">ACFQ2S_11760</name>
</gene>
<dbReference type="RefSeq" id="WP_386074660.1">
    <property type="nucleotide sequence ID" value="NZ_JBHTJT010000017.1"/>
</dbReference>
<evidence type="ECO:0000313" key="1">
    <source>
        <dbReference type="EMBL" id="MFD0980326.1"/>
    </source>
</evidence>